<proteinExistence type="predicted"/>
<feature type="transmembrane region" description="Helical" evidence="1">
    <location>
        <begin position="28"/>
        <end position="50"/>
    </location>
</feature>
<dbReference type="OrthoDB" id="5346728at2759"/>
<evidence type="ECO:0000313" key="2">
    <source>
        <dbReference type="EMBL" id="KKK19337.1"/>
    </source>
</evidence>
<dbReference type="Proteomes" id="UP000034291">
    <property type="component" value="Unassembled WGS sequence"/>
</dbReference>
<evidence type="ECO:0000313" key="3">
    <source>
        <dbReference type="Proteomes" id="UP000034291"/>
    </source>
</evidence>
<keyword evidence="1" id="KW-0812">Transmembrane</keyword>
<dbReference type="STRING" id="308745.A0A0F8X6V8"/>
<accession>A0A0F8X6V8</accession>
<keyword evidence="3" id="KW-1185">Reference proteome</keyword>
<reference evidence="2 3" key="1">
    <citation type="submission" date="2015-02" db="EMBL/GenBank/DDBJ databases">
        <title>Draft Genome Sequences of Two Closely-Related Aflatoxigenic Aspergillus Species Obtained from the Cote d'Ivoire.</title>
        <authorList>
            <person name="Moore G.G."/>
            <person name="Beltz S.B."/>
            <person name="Mack B.M."/>
        </authorList>
    </citation>
    <scope>NUCLEOTIDE SEQUENCE [LARGE SCALE GENOMIC DNA]</scope>
    <source>
        <strain evidence="2 3">SRRC1468</strain>
    </source>
</reference>
<keyword evidence="1" id="KW-1133">Transmembrane helix</keyword>
<comment type="caution">
    <text evidence="2">The sequence shown here is derived from an EMBL/GenBank/DDBJ whole genome shotgun (WGS) entry which is preliminary data.</text>
</comment>
<dbReference type="AlphaFoldDB" id="A0A0F8X6V8"/>
<name>A0A0F8X6V8_9EURO</name>
<keyword evidence="1" id="KW-0472">Membrane</keyword>
<gene>
    <name evidence="2" type="ORF">ARAM_006013</name>
</gene>
<sequence length="353" mass="39687">MAPLSSRHLHAPLISRPSKASSAGALKVLLELFVGTICIFVLAVLFWKLGQFFRAFTKGKVLKQGNLPTTRYAKTWYGWVSLKQHEANKNFFRNVWCRIRKLSSWRSSKADYQWVWWDPGQKNFETYNEKRTALRCLPKRARSYACPKASSISDPHGCACHHAQPDQSLRHQCSIAATGALPIPEHIRSVVWSRQSIRHASICMEETRGSSLSARTVITHTLEITDISSNPIAPGTAPVVLIGQREFMSLDESVCFVSAKRIALDLGDYIPLIPQSFSVPCLPRPVTFSGQSHIRSNTSSRPKVLGAEEAFPTYLVRSDGITDTAMYRIQHAYTSKASPREPKVYTSSEYFVR</sequence>
<evidence type="ECO:0000256" key="1">
    <source>
        <dbReference type="SAM" id="Phobius"/>
    </source>
</evidence>
<dbReference type="EMBL" id="JZBS01002278">
    <property type="protein sequence ID" value="KKK19337.1"/>
    <property type="molecule type" value="Genomic_DNA"/>
</dbReference>
<organism evidence="2 3">
    <name type="scientific">Aspergillus rambellii</name>
    <dbReference type="NCBI Taxonomy" id="308745"/>
    <lineage>
        <taxon>Eukaryota</taxon>
        <taxon>Fungi</taxon>
        <taxon>Dikarya</taxon>
        <taxon>Ascomycota</taxon>
        <taxon>Pezizomycotina</taxon>
        <taxon>Eurotiomycetes</taxon>
        <taxon>Eurotiomycetidae</taxon>
        <taxon>Eurotiales</taxon>
        <taxon>Aspergillaceae</taxon>
        <taxon>Aspergillus</taxon>
        <taxon>Aspergillus subgen. Nidulantes</taxon>
    </lineage>
</organism>
<protein>
    <submittedName>
        <fullName evidence="2">Uncharacterized protein</fullName>
    </submittedName>
</protein>